<protein>
    <submittedName>
        <fullName evidence="1">Uncharacterized protein</fullName>
    </submittedName>
</protein>
<proteinExistence type="predicted"/>
<accession>A0ABR3N4B3</accession>
<evidence type="ECO:0000313" key="1">
    <source>
        <dbReference type="EMBL" id="KAL1271691.1"/>
    </source>
</evidence>
<dbReference type="EMBL" id="JAYMGO010000007">
    <property type="protein sequence ID" value="KAL1271691.1"/>
    <property type="molecule type" value="Genomic_DNA"/>
</dbReference>
<evidence type="ECO:0000313" key="2">
    <source>
        <dbReference type="Proteomes" id="UP001558613"/>
    </source>
</evidence>
<name>A0ABR3N4B3_9TELE</name>
<dbReference type="Proteomes" id="UP001558613">
    <property type="component" value="Unassembled WGS sequence"/>
</dbReference>
<comment type="caution">
    <text evidence="1">The sequence shown here is derived from an EMBL/GenBank/DDBJ whole genome shotgun (WGS) entry which is preliminary data.</text>
</comment>
<sequence length="85" mass="9209">MASTHAHTLVRITNNSAILPPPHPTSMQINPLRFSFNKTKFTMTCTSTSKRSMLPNLSPTFAGCCFSLQLMPHLAGVGFTLLSSA</sequence>
<reference evidence="1 2" key="1">
    <citation type="submission" date="2023-09" db="EMBL/GenBank/DDBJ databases">
        <authorList>
            <person name="Wang M."/>
        </authorList>
    </citation>
    <scope>NUCLEOTIDE SEQUENCE [LARGE SCALE GENOMIC DNA]</scope>
    <source>
        <strain evidence="1">GT-2023</strain>
        <tissue evidence="1">Liver</tissue>
    </source>
</reference>
<organism evidence="1 2">
    <name type="scientific">Cirrhinus molitorella</name>
    <name type="common">mud carp</name>
    <dbReference type="NCBI Taxonomy" id="172907"/>
    <lineage>
        <taxon>Eukaryota</taxon>
        <taxon>Metazoa</taxon>
        <taxon>Chordata</taxon>
        <taxon>Craniata</taxon>
        <taxon>Vertebrata</taxon>
        <taxon>Euteleostomi</taxon>
        <taxon>Actinopterygii</taxon>
        <taxon>Neopterygii</taxon>
        <taxon>Teleostei</taxon>
        <taxon>Ostariophysi</taxon>
        <taxon>Cypriniformes</taxon>
        <taxon>Cyprinidae</taxon>
        <taxon>Labeoninae</taxon>
        <taxon>Labeonini</taxon>
        <taxon>Cirrhinus</taxon>
    </lineage>
</organism>
<keyword evidence="2" id="KW-1185">Reference proteome</keyword>
<gene>
    <name evidence="1" type="ORF">QQF64_030707</name>
</gene>